<comment type="caution">
    <text evidence="2">The sequence shown here is derived from an EMBL/GenBank/DDBJ whole genome shotgun (WGS) entry which is preliminary data.</text>
</comment>
<gene>
    <name evidence="2" type="ORF">SFOMI_2660</name>
</gene>
<feature type="region of interest" description="Disordered" evidence="1">
    <location>
        <begin position="40"/>
        <end position="69"/>
    </location>
</feature>
<evidence type="ECO:0000313" key="3">
    <source>
        <dbReference type="Proteomes" id="UP000221538"/>
    </source>
</evidence>
<organism evidence="2 3">
    <name type="scientific">Sphingobium fuliginis (strain ATCC 27551)</name>
    <dbReference type="NCBI Taxonomy" id="336203"/>
    <lineage>
        <taxon>Bacteria</taxon>
        <taxon>Pseudomonadati</taxon>
        <taxon>Pseudomonadota</taxon>
        <taxon>Alphaproteobacteria</taxon>
        <taxon>Sphingomonadales</taxon>
        <taxon>Sphingomonadaceae</taxon>
        <taxon>Sphingobium</taxon>
    </lineage>
</organism>
<name>A0A292ZH13_SPHSA</name>
<dbReference type="Proteomes" id="UP000221538">
    <property type="component" value="Unassembled WGS sequence"/>
</dbReference>
<reference evidence="2 3" key="2">
    <citation type="journal article" date="2013" name="Environ. Sci. Technol.">
        <title>The 4-tert-butylphenol-utilizing bacterium Sphingobium fuliginis OMI can degrade bisphenols via phenolic ring hydroxylation and meta-cleavage pathway.</title>
        <authorList>
            <person name="Ogata Y."/>
            <person name="Goda S."/>
            <person name="Toyama T."/>
            <person name="Sei K."/>
            <person name="Ike M."/>
        </authorList>
    </citation>
    <scope>NUCLEOTIDE SEQUENCE [LARGE SCALE GENOMIC DNA]</scope>
    <source>
        <strain evidence="2 3">OMI</strain>
    </source>
</reference>
<sequence length="69" mass="7690">MRHILLPIFVRWLSIGTQAAQAGHCPGADRLAFYRTSKRREKPRRDAFRSSYPGGPGRRADCFTGEGAA</sequence>
<accession>A0A292ZH13</accession>
<dbReference type="AlphaFoldDB" id="A0A292ZH13"/>
<evidence type="ECO:0000256" key="1">
    <source>
        <dbReference type="SAM" id="MobiDB-lite"/>
    </source>
</evidence>
<reference evidence="2 3" key="1">
    <citation type="journal article" date="2013" name="Biodegradation">
        <title>Occurrence of 4-tert-butylphenol (4-t-BP) biodegradation in an aquatic sample caused by the presence of Spirodela polyrrhiza and isolation of a 4-t-BP-utilizing bacterium.</title>
        <authorList>
            <person name="Ogata Y."/>
            <person name="Toyama T."/>
            <person name="Yu N."/>
            <person name="Wang X."/>
            <person name="Sei K."/>
            <person name="Ike M."/>
        </authorList>
    </citation>
    <scope>NUCLEOTIDE SEQUENCE [LARGE SCALE GENOMIC DNA]</scope>
    <source>
        <strain evidence="2 3">OMI</strain>
    </source>
</reference>
<dbReference type="EMBL" id="BEWI01000032">
    <property type="protein sequence ID" value="GAY22105.1"/>
    <property type="molecule type" value="Genomic_DNA"/>
</dbReference>
<protein>
    <submittedName>
        <fullName evidence="2">Uncharacterized protein</fullName>
    </submittedName>
</protein>
<proteinExistence type="predicted"/>
<evidence type="ECO:0000313" key="2">
    <source>
        <dbReference type="EMBL" id="GAY22105.1"/>
    </source>
</evidence>